<dbReference type="Gene3D" id="1.25.40.10">
    <property type="entry name" value="Tetratricopeptide repeat domain"/>
    <property type="match status" value="3"/>
</dbReference>
<dbReference type="PROSITE" id="PS50005">
    <property type="entry name" value="TPR"/>
    <property type="match status" value="2"/>
</dbReference>
<comment type="caution">
    <text evidence="6">The sequence shown here is derived from an EMBL/GenBank/DDBJ whole genome shotgun (WGS) entry which is preliminary data.</text>
</comment>
<feature type="repeat" description="TPR" evidence="3">
    <location>
        <begin position="445"/>
        <end position="478"/>
    </location>
</feature>
<dbReference type="SMART" id="SM00028">
    <property type="entry name" value="TPR"/>
    <property type="match status" value="7"/>
</dbReference>
<dbReference type="Gene3D" id="3.90.176.10">
    <property type="entry name" value="Toxin ADP-ribosyltransferase, Chain A, domain 1"/>
    <property type="match status" value="1"/>
</dbReference>
<dbReference type="Pfam" id="PF03496">
    <property type="entry name" value="ADPrib_exo_Tox"/>
    <property type="match status" value="1"/>
</dbReference>
<dbReference type="Pfam" id="PF13432">
    <property type="entry name" value="TPR_16"/>
    <property type="match status" value="1"/>
</dbReference>
<keyword evidence="1" id="KW-0677">Repeat</keyword>
<dbReference type="InterPro" id="IPR011990">
    <property type="entry name" value="TPR-like_helical_dom_sf"/>
</dbReference>
<accession>A0A816PVQ6</accession>
<dbReference type="EMBL" id="CAJNRE010006158">
    <property type="protein sequence ID" value="CAF2052984.1"/>
    <property type="molecule type" value="Genomic_DNA"/>
</dbReference>
<keyword evidence="2 3" id="KW-0802">TPR repeat</keyword>
<dbReference type="PANTHER" id="PTHR45641">
    <property type="entry name" value="TETRATRICOPEPTIDE REPEAT PROTEIN (AFU_ORTHOLOGUE AFUA_6G03870)"/>
    <property type="match status" value="1"/>
</dbReference>
<protein>
    <recommendedName>
        <fullName evidence="4">ADP ribosyltransferase domain-containing protein</fullName>
    </recommendedName>
</protein>
<dbReference type="AlphaFoldDB" id="A0A816PVQ6"/>
<evidence type="ECO:0000313" key="7">
    <source>
        <dbReference type="Proteomes" id="UP000663824"/>
    </source>
</evidence>
<dbReference type="Proteomes" id="UP000663855">
    <property type="component" value="Unassembled WGS sequence"/>
</dbReference>
<dbReference type="PANTHER" id="PTHR45641:SF19">
    <property type="entry name" value="NEPHROCYSTIN-3"/>
    <property type="match status" value="1"/>
</dbReference>
<evidence type="ECO:0000313" key="5">
    <source>
        <dbReference type="EMBL" id="CAF1486212.1"/>
    </source>
</evidence>
<name>A0A816PVQ6_9BILA</name>
<dbReference type="Pfam" id="PF13176">
    <property type="entry name" value="TPR_7"/>
    <property type="match status" value="1"/>
</dbReference>
<dbReference type="Proteomes" id="UP000663824">
    <property type="component" value="Unassembled WGS sequence"/>
</dbReference>
<evidence type="ECO:0000256" key="3">
    <source>
        <dbReference type="PROSITE-ProRule" id="PRU00339"/>
    </source>
</evidence>
<feature type="repeat" description="TPR" evidence="3">
    <location>
        <begin position="698"/>
        <end position="731"/>
    </location>
</feature>
<dbReference type="SUPFAM" id="SSF56399">
    <property type="entry name" value="ADP-ribosylation"/>
    <property type="match status" value="1"/>
</dbReference>
<dbReference type="EMBL" id="CAJNOV010012460">
    <property type="protein sequence ID" value="CAF1486212.1"/>
    <property type="molecule type" value="Genomic_DNA"/>
</dbReference>
<dbReference type="InterPro" id="IPR019734">
    <property type="entry name" value="TPR_rpt"/>
</dbReference>
<feature type="domain" description="ADP ribosyltransferase" evidence="4">
    <location>
        <begin position="232"/>
        <end position="376"/>
    </location>
</feature>
<evidence type="ECO:0000313" key="6">
    <source>
        <dbReference type="EMBL" id="CAF2052984.1"/>
    </source>
</evidence>
<organism evidence="6 7">
    <name type="scientific">Rotaria magnacalcarata</name>
    <dbReference type="NCBI Taxonomy" id="392030"/>
    <lineage>
        <taxon>Eukaryota</taxon>
        <taxon>Metazoa</taxon>
        <taxon>Spiralia</taxon>
        <taxon>Gnathifera</taxon>
        <taxon>Rotifera</taxon>
        <taxon>Eurotatoria</taxon>
        <taxon>Bdelloidea</taxon>
        <taxon>Philodinida</taxon>
        <taxon>Philodinidae</taxon>
        <taxon>Rotaria</taxon>
    </lineage>
</organism>
<dbReference type="PROSITE" id="PS50293">
    <property type="entry name" value="TPR_REGION"/>
    <property type="match status" value="1"/>
</dbReference>
<dbReference type="SUPFAM" id="SSF48452">
    <property type="entry name" value="TPR-like"/>
    <property type="match status" value="2"/>
</dbReference>
<evidence type="ECO:0000259" key="4">
    <source>
        <dbReference type="Pfam" id="PF03496"/>
    </source>
</evidence>
<dbReference type="PROSITE" id="PS51996">
    <property type="entry name" value="TR_MART"/>
    <property type="match status" value="1"/>
</dbReference>
<reference evidence="6" key="1">
    <citation type="submission" date="2021-02" db="EMBL/GenBank/DDBJ databases">
        <authorList>
            <person name="Nowell W R."/>
        </authorList>
    </citation>
    <scope>NUCLEOTIDE SEQUENCE</scope>
</reference>
<gene>
    <name evidence="5" type="ORF">CJN711_LOCUS26442</name>
    <name evidence="6" type="ORF">MBJ925_LOCUS13443</name>
</gene>
<evidence type="ECO:0000256" key="1">
    <source>
        <dbReference type="ARBA" id="ARBA00022737"/>
    </source>
</evidence>
<dbReference type="InterPro" id="IPR003540">
    <property type="entry name" value="ADP-ribosyltransferase"/>
</dbReference>
<evidence type="ECO:0000256" key="2">
    <source>
        <dbReference type="ARBA" id="ARBA00022803"/>
    </source>
</evidence>
<sequence>MASSENHQFTAPFRRLHEPFDFSSIQCVQKDDIELVWIDRNYKNDPLSLPWHGTTDKLCSFDSVIRAVEYLSNKKNSSYFYVIVSGEFCEEMTQLSEHLDKVHFLFVYCLNVAKYEYLKEKSLKVLTICNRQSDLITSIEKAKKSTSIAITRQYSMRDLSKELATYVWYQLLKSLIAKLTTDNEEMAMNDFKEIIKEHCYDNKTHPEKLLDAMEYYEPIHAIWVYSDQKGFSSIINMALRKQDINLLYKSRWFIRDLSNSLSQLRPKLPPKMRVYHGAVLPRESFNKLQHIVRQRTFVSTFGYLSTSKKLLVAEQFSSNQKSVTDESGVSVMFEIDIDDETNVIVADISEHSKFHQEEEVLFDIDSTFEVLHVNFDEVKQLYTIQMRTSTYGNELANEYLRYNQKELDRLNVELLFGQLIADMGEFEKSIEYFKRFIDQDNINPVDIRINLGWVYALKGDYDTAKKYYYAARDLETNSESIKMAEIINKLGLLDLIFADYEAAIVKCRESLALYDANDSSGHWQIKGSLHTNIAMAQMTISLFDEAQEELANAYDCMVKAQLPVDYPDFAQHQMYLARLYQLRGDYDKAEQHCTDALAMRKRTLPPEHLDIGTTLHRLGSVIGESGKDYGKALKYLHESFVICEKAVGEEHPTTILILNGIANVYLCRDEFSTALEYLLKVLMLYEKIYNNKDHEDIARVLNSIGELYRRMKDYEKAFLHFNKALEIRIRVLGDDHFDTGTVHINLAETYRDTNDYRTAIEHAKLGMQAWKRKLLDSAIYMSEGKELLFELYTLMLKNEPLDQMQSHNGVLRKRSRSLSVSASVIFGTPLQPQ</sequence>
<proteinExistence type="predicted"/>
<dbReference type="Pfam" id="PF13424">
    <property type="entry name" value="TPR_12"/>
    <property type="match status" value="2"/>
</dbReference>